<name>A0ABW6IBN9_9CYAN</name>
<evidence type="ECO:0000256" key="3">
    <source>
        <dbReference type="ARBA" id="ARBA00022960"/>
    </source>
</evidence>
<keyword evidence="3 7" id="KW-0133">Cell shape</keyword>
<proteinExistence type="inferred from homology"/>
<dbReference type="Pfam" id="PF01177">
    <property type="entry name" value="Asp_Glu_race"/>
    <property type="match status" value="1"/>
</dbReference>
<gene>
    <name evidence="7 8" type="primary">murI</name>
    <name evidence="8" type="ORF">ACFVKH_04705</name>
</gene>
<comment type="pathway">
    <text evidence="7">Cell wall biogenesis; peptidoglycan biosynthesis.</text>
</comment>
<dbReference type="PANTHER" id="PTHR21198">
    <property type="entry name" value="GLUTAMATE RACEMASE"/>
    <property type="match status" value="1"/>
</dbReference>
<dbReference type="PROSITE" id="PS00924">
    <property type="entry name" value="ASP_GLU_RACEMASE_2"/>
    <property type="match status" value="1"/>
</dbReference>
<feature type="binding site" evidence="7">
    <location>
        <begin position="43"/>
        <end position="44"/>
    </location>
    <ligand>
        <name>substrate</name>
    </ligand>
</feature>
<evidence type="ECO:0000256" key="5">
    <source>
        <dbReference type="ARBA" id="ARBA00023235"/>
    </source>
</evidence>
<dbReference type="RefSeq" id="WP_377962358.1">
    <property type="nucleotide sequence ID" value="NZ_JBHZOL010000030.1"/>
</dbReference>
<dbReference type="Gene3D" id="3.40.50.1860">
    <property type="match status" value="2"/>
</dbReference>
<dbReference type="InterPro" id="IPR015942">
    <property type="entry name" value="Asp/Glu/hydantoin_racemase"/>
</dbReference>
<dbReference type="InterPro" id="IPR004391">
    <property type="entry name" value="Glu_race"/>
</dbReference>
<feature type="active site" description="Proton donor/acceptor" evidence="7">
    <location>
        <position position="74"/>
    </location>
</feature>
<comment type="similarity">
    <text evidence="7">Belongs to the aspartate/glutamate racemases family.</text>
</comment>
<keyword evidence="5 7" id="KW-0413">Isomerase</keyword>
<dbReference type="GO" id="GO:0008881">
    <property type="term" value="F:glutamate racemase activity"/>
    <property type="evidence" value="ECO:0007669"/>
    <property type="project" value="UniProtKB-EC"/>
</dbReference>
<feature type="binding site" evidence="7">
    <location>
        <begin position="11"/>
        <end position="12"/>
    </location>
    <ligand>
        <name>substrate</name>
    </ligand>
</feature>
<sequence length="267" mass="28370">MNPSAPIGVFDSGVGGLSVLRAIRAALPYENLCYVADSGHVPYGTKPPEYLQQRSLTLTRFLLSQNVKAIVVACNTATVAAVADLRATFPIPIIAIEPAVKPAVLATQTGVVGVIATATTLASQQFLSLLERFGSGVTILTQACPHLVRQVEKGDLTSVVTRALIQKYTKPILMAGADMLVLGCTHYPFLRPLLDEVVGANVTLLDTGAAVTRQLSNILAVQNLLNPSQLPGREEFWTSGEIKQAQSVFATLWGEAVNLQPLPPAFA</sequence>
<evidence type="ECO:0000256" key="1">
    <source>
        <dbReference type="ARBA" id="ARBA00001602"/>
    </source>
</evidence>
<dbReference type="PANTHER" id="PTHR21198:SF2">
    <property type="entry name" value="GLUTAMATE RACEMASE"/>
    <property type="match status" value="1"/>
</dbReference>
<keyword evidence="4 7" id="KW-0573">Peptidoglycan synthesis</keyword>
<evidence type="ECO:0000256" key="7">
    <source>
        <dbReference type="HAMAP-Rule" id="MF_00258"/>
    </source>
</evidence>
<evidence type="ECO:0000313" key="8">
    <source>
        <dbReference type="EMBL" id="MFE4105566.1"/>
    </source>
</evidence>
<reference evidence="8 9" key="1">
    <citation type="submission" date="2024-10" db="EMBL/GenBank/DDBJ databases">
        <authorList>
            <person name="Ratan Roy A."/>
            <person name="Morales Sandoval P.H."/>
            <person name="De Los Santos Villalobos S."/>
            <person name="Chakraborty S."/>
            <person name="Mukherjee J."/>
        </authorList>
    </citation>
    <scope>NUCLEOTIDE SEQUENCE [LARGE SCALE GENOMIC DNA]</scope>
    <source>
        <strain evidence="8 9">S1</strain>
    </source>
</reference>
<evidence type="ECO:0000313" key="9">
    <source>
        <dbReference type="Proteomes" id="UP001600165"/>
    </source>
</evidence>
<dbReference type="NCBIfam" id="TIGR00067">
    <property type="entry name" value="glut_race"/>
    <property type="match status" value="1"/>
</dbReference>
<dbReference type="InterPro" id="IPR018187">
    <property type="entry name" value="Asp/Glu_racemase_AS_1"/>
</dbReference>
<evidence type="ECO:0000256" key="2">
    <source>
        <dbReference type="ARBA" id="ARBA00013090"/>
    </source>
</evidence>
<protein>
    <recommendedName>
        <fullName evidence="2 7">Glutamate racemase</fullName>
        <ecNumber evidence="2 7">5.1.1.3</ecNumber>
    </recommendedName>
</protein>
<dbReference type="EC" id="5.1.1.3" evidence="2 7"/>
<feature type="binding site" evidence="7">
    <location>
        <begin position="185"/>
        <end position="186"/>
    </location>
    <ligand>
        <name>substrate</name>
    </ligand>
</feature>
<comment type="caution">
    <text evidence="8">The sequence shown here is derived from an EMBL/GenBank/DDBJ whole genome shotgun (WGS) entry which is preliminary data.</text>
</comment>
<dbReference type="InterPro" id="IPR033134">
    <property type="entry name" value="Asp/Glu_racemase_AS_2"/>
</dbReference>
<feature type="binding site" evidence="7">
    <location>
        <begin position="75"/>
        <end position="76"/>
    </location>
    <ligand>
        <name>substrate</name>
    </ligand>
</feature>
<dbReference type="HAMAP" id="MF_00258">
    <property type="entry name" value="Glu_racemase"/>
    <property type="match status" value="1"/>
</dbReference>
<dbReference type="SUPFAM" id="SSF53681">
    <property type="entry name" value="Aspartate/glutamate racemase"/>
    <property type="match status" value="2"/>
</dbReference>
<dbReference type="PROSITE" id="PS00923">
    <property type="entry name" value="ASP_GLU_RACEMASE_1"/>
    <property type="match status" value="1"/>
</dbReference>
<feature type="active site" description="Proton donor/acceptor" evidence="7">
    <location>
        <position position="184"/>
    </location>
</feature>
<evidence type="ECO:0000256" key="6">
    <source>
        <dbReference type="ARBA" id="ARBA00023316"/>
    </source>
</evidence>
<dbReference type="Proteomes" id="UP001600165">
    <property type="component" value="Unassembled WGS sequence"/>
</dbReference>
<dbReference type="InterPro" id="IPR001920">
    <property type="entry name" value="Asp/Glu_race"/>
</dbReference>
<comment type="function">
    <text evidence="7">Provides the (R)-glutamate required for cell wall biosynthesis.</text>
</comment>
<evidence type="ECO:0000256" key="4">
    <source>
        <dbReference type="ARBA" id="ARBA00022984"/>
    </source>
</evidence>
<keyword evidence="6 7" id="KW-0961">Cell wall biogenesis/degradation</keyword>
<dbReference type="EMBL" id="JBHZOL010000030">
    <property type="protein sequence ID" value="MFE4105566.1"/>
    <property type="molecule type" value="Genomic_DNA"/>
</dbReference>
<accession>A0ABW6IBN9</accession>
<organism evidence="8 9">
    <name type="scientific">Almyronema epifaneia S1</name>
    <dbReference type="NCBI Taxonomy" id="2991925"/>
    <lineage>
        <taxon>Bacteria</taxon>
        <taxon>Bacillati</taxon>
        <taxon>Cyanobacteriota</taxon>
        <taxon>Cyanophyceae</taxon>
        <taxon>Nodosilineales</taxon>
        <taxon>Nodosilineaceae</taxon>
        <taxon>Almyronema</taxon>
        <taxon>Almyronema epifaneia</taxon>
    </lineage>
</organism>
<comment type="catalytic activity">
    <reaction evidence="1 7">
        <text>L-glutamate = D-glutamate</text>
        <dbReference type="Rhea" id="RHEA:12813"/>
        <dbReference type="ChEBI" id="CHEBI:29985"/>
        <dbReference type="ChEBI" id="CHEBI:29986"/>
        <dbReference type="EC" id="5.1.1.3"/>
    </reaction>
</comment>
<keyword evidence="9" id="KW-1185">Reference proteome</keyword>